<dbReference type="EMBL" id="JH815994">
    <property type="protein sequence ID" value="EKC22131.1"/>
    <property type="molecule type" value="Genomic_DNA"/>
</dbReference>
<accession>K1QK80</accession>
<dbReference type="AlphaFoldDB" id="K1QK80"/>
<gene>
    <name evidence="1" type="ORF">CGI_10002740</name>
</gene>
<protein>
    <submittedName>
        <fullName evidence="1">Uncharacterized protein</fullName>
    </submittedName>
</protein>
<proteinExistence type="predicted"/>
<name>K1QK80_MAGGI</name>
<evidence type="ECO:0000313" key="1">
    <source>
        <dbReference type="EMBL" id="EKC22131.1"/>
    </source>
</evidence>
<sequence length="74" mass="8151">MNKNASTRFTEGDYPAVDAQSVDLLTGHTVDLQNTEQITRGSSSGFAIQAVEDHRLIRRSNDLFQCLILTKVGV</sequence>
<organism evidence="1">
    <name type="scientific">Magallana gigas</name>
    <name type="common">Pacific oyster</name>
    <name type="synonym">Crassostrea gigas</name>
    <dbReference type="NCBI Taxonomy" id="29159"/>
    <lineage>
        <taxon>Eukaryota</taxon>
        <taxon>Metazoa</taxon>
        <taxon>Spiralia</taxon>
        <taxon>Lophotrochozoa</taxon>
        <taxon>Mollusca</taxon>
        <taxon>Bivalvia</taxon>
        <taxon>Autobranchia</taxon>
        <taxon>Pteriomorphia</taxon>
        <taxon>Ostreida</taxon>
        <taxon>Ostreoidea</taxon>
        <taxon>Ostreidae</taxon>
        <taxon>Magallana</taxon>
    </lineage>
</organism>
<reference evidence="1" key="1">
    <citation type="journal article" date="2012" name="Nature">
        <title>The oyster genome reveals stress adaptation and complexity of shell formation.</title>
        <authorList>
            <person name="Zhang G."/>
            <person name="Fang X."/>
            <person name="Guo X."/>
            <person name="Li L."/>
            <person name="Luo R."/>
            <person name="Xu F."/>
            <person name="Yang P."/>
            <person name="Zhang L."/>
            <person name="Wang X."/>
            <person name="Qi H."/>
            <person name="Xiong Z."/>
            <person name="Que H."/>
            <person name="Xie Y."/>
            <person name="Holland P.W."/>
            <person name="Paps J."/>
            <person name="Zhu Y."/>
            <person name="Wu F."/>
            <person name="Chen Y."/>
            <person name="Wang J."/>
            <person name="Peng C."/>
            <person name="Meng J."/>
            <person name="Yang L."/>
            <person name="Liu J."/>
            <person name="Wen B."/>
            <person name="Zhang N."/>
            <person name="Huang Z."/>
            <person name="Zhu Q."/>
            <person name="Feng Y."/>
            <person name="Mount A."/>
            <person name="Hedgecock D."/>
            <person name="Xu Z."/>
            <person name="Liu Y."/>
            <person name="Domazet-Loso T."/>
            <person name="Du Y."/>
            <person name="Sun X."/>
            <person name="Zhang S."/>
            <person name="Liu B."/>
            <person name="Cheng P."/>
            <person name="Jiang X."/>
            <person name="Li J."/>
            <person name="Fan D."/>
            <person name="Wang W."/>
            <person name="Fu W."/>
            <person name="Wang T."/>
            <person name="Wang B."/>
            <person name="Zhang J."/>
            <person name="Peng Z."/>
            <person name="Li Y."/>
            <person name="Li N."/>
            <person name="Wang J."/>
            <person name="Chen M."/>
            <person name="He Y."/>
            <person name="Tan F."/>
            <person name="Song X."/>
            <person name="Zheng Q."/>
            <person name="Huang R."/>
            <person name="Yang H."/>
            <person name="Du X."/>
            <person name="Chen L."/>
            <person name="Yang M."/>
            <person name="Gaffney P.M."/>
            <person name="Wang S."/>
            <person name="Luo L."/>
            <person name="She Z."/>
            <person name="Ming Y."/>
            <person name="Huang W."/>
            <person name="Zhang S."/>
            <person name="Huang B."/>
            <person name="Zhang Y."/>
            <person name="Qu T."/>
            <person name="Ni P."/>
            <person name="Miao G."/>
            <person name="Wang J."/>
            <person name="Wang Q."/>
            <person name="Steinberg C.E."/>
            <person name="Wang H."/>
            <person name="Li N."/>
            <person name="Qian L."/>
            <person name="Zhang G."/>
            <person name="Li Y."/>
            <person name="Yang H."/>
            <person name="Liu X."/>
            <person name="Wang J."/>
            <person name="Yin Y."/>
            <person name="Wang J."/>
        </authorList>
    </citation>
    <scope>NUCLEOTIDE SEQUENCE [LARGE SCALE GENOMIC DNA]</scope>
    <source>
        <strain evidence="1">05x7-T-G4-1.051#20</strain>
    </source>
</reference>
<dbReference type="HOGENOM" id="CLU_2690247_0_0_1"/>
<dbReference type="InParanoid" id="K1QK80"/>